<dbReference type="Proteomes" id="UP000282323">
    <property type="component" value="Unassembled WGS sequence"/>
</dbReference>
<dbReference type="RefSeq" id="WP_124196883.1">
    <property type="nucleotide sequence ID" value="NZ_REGA01000018.1"/>
</dbReference>
<protein>
    <submittedName>
        <fullName evidence="1">Uncharacterized protein</fullName>
    </submittedName>
</protein>
<evidence type="ECO:0000313" key="1">
    <source>
        <dbReference type="EMBL" id="RQG92062.1"/>
    </source>
</evidence>
<evidence type="ECO:0000313" key="2">
    <source>
        <dbReference type="Proteomes" id="UP000282323"/>
    </source>
</evidence>
<sequence>MYYELSPDEQSVLESVAHSLSEDDISYVILRGFVDLPERVWGDDIDIFVHEDDFDAVFGVMEDAIPGDPNRKAPIREQLSVALEDPRESVRRVLSEPKIVIDHLLIRRKHQNLDEPDNKVKLAKFAYGDSRSKHETLRFDVWNHMCYSSPLHSGKYRVDPEIDRLMLRDRVQHNGFYVPSPPDELAHLVGRTVFYYNEDGPPSYYMDRMNELRDTVLSNESQDEKLHRLLKLMFFDAWETAYLLIDERKYGSIRGELEAFSDY</sequence>
<dbReference type="OrthoDB" id="206356at2157"/>
<dbReference type="EMBL" id="REGA01000018">
    <property type="protein sequence ID" value="RQG92062.1"/>
    <property type="molecule type" value="Genomic_DNA"/>
</dbReference>
<keyword evidence="2" id="KW-1185">Reference proteome</keyword>
<accession>A0A3N6N232</accession>
<comment type="caution">
    <text evidence="1">The sequence shown here is derived from an EMBL/GenBank/DDBJ whole genome shotgun (WGS) entry which is preliminary data.</text>
</comment>
<dbReference type="AlphaFoldDB" id="A0A3N6N232"/>
<gene>
    <name evidence="1" type="ORF">EA473_17535</name>
</gene>
<name>A0A3N6N232_NATCH</name>
<proteinExistence type="predicted"/>
<organism evidence="1 2">
    <name type="scientific">Natrarchaeobius chitinivorans</name>
    <dbReference type="NCBI Taxonomy" id="1679083"/>
    <lineage>
        <taxon>Archaea</taxon>
        <taxon>Methanobacteriati</taxon>
        <taxon>Methanobacteriota</taxon>
        <taxon>Stenosarchaea group</taxon>
        <taxon>Halobacteria</taxon>
        <taxon>Halobacteriales</taxon>
        <taxon>Natrialbaceae</taxon>
        <taxon>Natrarchaeobius</taxon>
    </lineage>
</organism>
<reference evidence="1 2" key="1">
    <citation type="submission" date="2018-10" db="EMBL/GenBank/DDBJ databases">
        <title>Natrarchaeobius chitinivorans gen. nov., sp. nov., and Natrarchaeobius haloalkaliphilus sp. nov., alkaliphilic, chitin-utilizing haloarchaea from hypersaline alkaline lakes.</title>
        <authorList>
            <person name="Sorokin D.Y."/>
            <person name="Elcheninov A.G."/>
            <person name="Kostrikina N.A."/>
            <person name="Bale N.J."/>
            <person name="Sinninghe Damste J.S."/>
            <person name="Khijniak T.V."/>
            <person name="Kublanov I.V."/>
            <person name="Toshchakov S.V."/>
        </authorList>
    </citation>
    <scope>NUCLEOTIDE SEQUENCE [LARGE SCALE GENOMIC DNA]</scope>
    <source>
        <strain evidence="1 2">AArcht4T</strain>
    </source>
</reference>